<dbReference type="PANTHER" id="PTHR13224:SF6">
    <property type="entry name" value="MEDIATOR OF RNA POLYMERASE II TRANSCRIPTION SUBUNIT 16"/>
    <property type="match status" value="1"/>
</dbReference>
<keyword evidence="9" id="KW-1185">Reference proteome</keyword>
<proteinExistence type="inferred from homology"/>
<gene>
    <name evidence="8" type="ORF">QE152_g13786</name>
</gene>
<evidence type="ECO:0000256" key="4">
    <source>
        <dbReference type="ARBA" id="ARBA00023159"/>
    </source>
</evidence>
<dbReference type="InterPro" id="IPR048338">
    <property type="entry name" value="Mediator_Med16"/>
</dbReference>
<dbReference type="GO" id="GO:0045893">
    <property type="term" value="P:positive regulation of DNA-templated transcription"/>
    <property type="evidence" value="ECO:0007669"/>
    <property type="project" value="TreeGrafter"/>
</dbReference>
<evidence type="ECO:0000256" key="3">
    <source>
        <dbReference type="ARBA" id="ARBA00023015"/>
    </source>
</evidence>
<name>A0AAW1LCA3_POPJA</name>
<evidence type="ECO:0000256" key="1">
    <source>
        <dbReference type="ARBA" id="ARBA00004123"/>
    </source>
</evidence>
<protein>
    <submittedName>
        <fullName evidence="8">Mediator complex subunit 16</fullName>
    </submittedName>
</protein>
<evidence type="ECO:0000259" key="7">
    <source>
        <dbReference type="Pfam" id="PF20719"/>
    </source>
</evidence>
<keyword evidence="6" id="KW-0539">Nucleus</keyword>
<evidence type="ECO:0000256" key="6">
    <source>
        <dbReference type="ARBA" id="ARBA00023242"/>
    </source>
</evidence>
<evidence type="ECO:0000256" key="5">
    <source>
        <dbReference type="ARBA" id="ARBA00023163"/>
    </source>
</evidence>
<comment type="similarity">
    <text evidence="2">Belongs to the Mediator complex subunit 16 family.</text>
</comment>
<dbReference type="EMBL" id="JASPKY010000135">
    <property type="protein sequence ID" value="KAK9731264.1"/>
    <property type="molecule type" value="Genomic_DNA"/>
</dbReference>
<accession>A0AAW1LCA3</accession>
<dbReference type="GO" id="GO:0016592">
    <property type="term" value="C:mediator complex"/>
    <property type="evidence" value="ECO:0007669"/>
    <property type="project" value="TreeGrafter"/>
</dbReference>
<evidence type="ECO:0000256" key="2">
    <source>
        <dbReference type="ARBA" id="ARBA00006543"/>
    </source>
</evidence>
<dbReference type="Proteomes" id="UP001458880">
    <property type="component" value="Unassembled WGS sequence"/>
</dbReference>
<comment type="subcellular location">
    <subcellularLocation>
        <location evidence="1">Nucleus</location>
    </subcellularLocation>
</comment>
<keyword evidence="3" id="KW-0805">Transcription regulation</keyword>
<sequence>MPIICFEFLDECCLLPSQVQIQCLQQQNSRVVLASPQLAQQILPLQLEFQNEPECLASNIDSSNGQTVDSIRHLYLGRTPRVVKQCVRCGASAGTVQVIRSAAIRAWDQRWLKSCQCGGLWRMQVYS</sequence>
<feature type="domain" description="Mediator complex subunit 16 C-terminal" evidence="7">
    <location>
        <begin position="40"/>
        <end position="122"/>
    </location>
</feature>
<keyword evidence="5" id="KW-0804">Transcription</keyword>
<keyword evidence="4" id="KW-0010">Activator</keyword>
<organism evidence="8 9">
    <name type="scientific">Popillia japonica</name>
    <name type="common">Japanese beetle</name>
    <dbReference type="NCBI Taxonomy" id="7064"/>
    <lineage>
        <taxon>Eukaryota</taxon>
        <taxon>Metazoa</taxon>
        <taxon>Ecdysozoa</taxon>
        <taxon>Arthropoda</taxon>
        <taxon>Hexapoda</taxon>
        <taxon>Insecta</taxon>
        <taxon>Pterygota</taxon>
        <taxon>Neoptera</taxon>
        <taxon>Endopterygota</taxon>
        <taxon>Coleoptera</taxon>
        <taxon>Polyphaga</taxon>
        <taxon>Scarabaeiformia</taxon>
        <taxon>Scarabaeidae</taxon>
        <taxon>Rutelinae</taxon>
        <taxon>Popillia</taxon>
    </lineage>
</organism>
<dbReference type="Pfam" id="PF20719">
    <property type="entry name" value="Med16_C"/>
    <property type="match status" value="1"/>
</dbReference>
<dbReference type="PANTHER" id="PTHR13224">
    <property type="entry name" value="THYROID HORMONE RECEPTOR-ASSOCIATED PROTEIN-RELATED"/>
    <property type="match status" value="1"/>
</dbReference>
<dbReference type="InterPro" id="IPR048339">
    <property type="entry name" value="Mediator_Med16_C"/>
</dbReference>
<reference evidence="8 9" key="1">
    <citation type="journal article" date="2024" name="BMC Genomics">
        <title>De novo assembly and annotation of Popillia japonica's genome with initial clues to its potential as an invasive pest.</title>
        <authorList>
            <person name="Cucini C."/>
            <person name="Boschi S."/>
            <person name="Funari R."/>
            <person name="Cardaioli E."/>
            <person name="Iannotti N."/>
            <person name="Marturano G."/>
            <person name="Paoli F."/>
            <person name="Bruttini M."/>
            <person name="Carapelli A."/>
            <person name="Frati F."/>
            <person name="Nardi F."/>
        </authorList>
    </citation>
    <scope>NUCLEOTIDE SEQUENCE [LARGE SCALE GENOMIC DNA]</scope>
    <source>
        <strain evidence="8">DMR45628</strain>
    </source>
</reference>
<evidence type="ECO:0000313" key="8">
    <source>
        <dbReference type="EMBL" id="KAK9731264.1"/>
    </source>
</evidence>
<evidence type="ECO:0000313" key="9">
    <source>
        <dbReference type="Proteomes" id="UP001458880"/>
    </source>
</evidence>
<dbReference type="AlphaFoldDB" id="A0AAW1LCA3"/>
<comment type="caution">
    <text evidence="8">The sequence shown here is derived from an EMBL/GenBank/DDBJ whole genome shotgun (WGS) entry which is preliminary data.</text>
</comment>